<dbReference type="EC" id="1.14.11.68" evidence="12"/>
<comment type="similarity">
    <text evidence="11">Belongs to the UTX family.</text>
</comment>
<dbReference type="GO" id="GO:0007507">
    <property type="term" value="P:heart development"/>
    <property type="evidence" value="ECO:0007669"/>
    <property type="project" value="TreeGrafter"/>
</dbReference>
<evidence type="ECO:0000256" key="12">
    <source>
        <dbReference type="ARBA" id="ARBA00034525"/>
    </source>
</evidence>
<feature type="region of interest" description="Disordered" evidence="14">
    <location>
        <begin position="964"/>
        <end position="1048"/>
    </location>
</feature>
<dbReference type="EMBL" id="JAGKHQ010000005">
    <property type="protein sequence ID" value="KAG7516691.1"/>
    <property type="molecule type" value="Genomic_DNA"/>
</dbReference>
<dbReference type="Pfam" id="PF21322">
    <property type="entry name" value="KDM6_C-hel"/>
    <property type="match status" value="1"/>
</dbReference>
<dbReference type="FunFam" id="1.20.58.1370:FF:000001">
    <property type="entry name" value="lysine-specific demethylase 6A isoform X2"/>
    <property type="match status" value="1"/>
</dbReference>
<gene>
    <name evidence="17" type="ORF">JOB18_037816</name>
</gene>
<feature type="compositionally biased region" description="Basic residues" evidence="14">
    <location>
        <begin position="1078"/>
        <end position="1093"/>
    </location>
</feature>
<evidence type="ECO:0000256" key="4">
    <source>
        <dbReference type="ARBA" id="ARBA00022723"/>
    </source>
</evidence>
<evidence type="ECO:0000256" key="8">
    <source>
        <dbReference type="ARBA" id="ARBA00023002"/>
    </source>
</evidence>
<feature type="region of interest" description="Disordered" evidence="14">
    <location>
        <begin position="835"/>
        <end position="864"/>
    </location>
</feature>
<keyword evidence="7" id="KW-0223">Dioxygenase</keyword>
<feature type="region of interest" description="Disordered" evidence="14">
    <location>
        <begin position="2038"/>
        <end position="2064"/>
    </location>
</feature>
<dbReference type="PROSITE" id="PS51184">
    <property type="entry name" value="JMJC"/>
    <property type="match status" value="1"/>
</dbReference>
<dbReference type="GO" id="GO:0071558">
    <property type="term" value="F:histone H3K27me2/H3K27me3 demethylase activity"/>
    <property type="evidence" value="ECO:0007669"/>
    <property type="project" value="UniProtKB-EC"/>
</dbReference>
<feature type="transmembrane region" description="Helical" evidence="15">
    <location>
        <begin position="1934"/>
        <end position="1965"/>
    </location>
</feature>
<dbReference type="Pfam" id="PF21326">
    <property type="entry name" value="KDM6_GATAL"/>
    <property type="match status" value="1"/>
</dbReference>
<keyword evidence="15" id="KW-0472">Membrane</keyword>
<evidence type="ECO:0000256" key="11">
    <source>
        <dbReference type="ARBA" id="ARBA00034483"/>
    </source>
</evidence>
<feature type="region of interest" description="Disordered" evidence="14">
    <location>
        <begin position="207"/>
        <end position="747"/>
    </location>
</feature>
<feature type="compositionally biased region" description="Basic and acidic residues" evidence="14">
    <location>
        <begin position="2054"/>
        <end position="2064"/>
    </location>
</feature>
<keyword evidence="8" id="KW-0560">Oxidoreductase</keyword>
<keyword evidence="6" id="KW-0156">Chromatin regulator</keyword>
<feature type="region of interest" description="Disordered" evidence="14">
    <location>
        <begin position="1398"/>
        <end position="1418"/>
    </location>
</feature>
<feature type="compositionally biased region" description="Basic and acidic residues" evidence="14">
    <location>
        <begin position="127"/>
        <end position="141"/>
    </location>
</feature>
<organism evidence="17 18">
    <name type="scientific">Solea senegalensis</name>
    <name type="common">Senegalese sole</name>
    <dbReference type="NCBI Taxonomy" id="28829"/>
    <lineage>
        <taxon>Eukaryota</taxon>
        <taxon>Metazoa</taxon>
        <taxon>Chordata</taxon>
        <taxon>Craniata</taxon>
        <taxon>Vertebrata</taxon>
        <taxon>Euteleostomi</taxon>
        <taxon>Actinopterygii</taxon>
        <taxon>Neopterygii</taxon>
        <taxon>Teleostei</taxon>
        <taxon>Neoteleostei</taxon>
        <taxon>Acanthomorphata</taxon>
        <taxon>Carangaria</taxon>
        <taxon>Pleuronectiformes</taxon>
        <taxon>Pleuronectoidei</taxon>
        <taxon>Soleidae</taxon>
        <taxon>Solea</taxon>
    </lineage>
</organism>
<dbReference type="InterPro" id="IPR003347">
    <property type="entry name" value="JmjC_dom"/>
</dbReference>
<feature type="compositionally biased region" description="Basic residues" evidence="14">
    <location>
        <begin position="598"/>
        <end position="622"/>
    </location>
</feature>
<protein>
    <recommendedName>
        <fullName evidence="12">[histone H3]-trimethyl-L-lysine(27) demethylase</fullName>
        <ecNumber evidence="12">1.14.11.68</ecNumber>
    </recommendedName>
</protein>
<dbReference type="InterPro" id="IPR048562">
    <property type="entry name" value="KDM6A_B-like_C-hel"/>
</dbReference>
<comment type="cofactor">
    <cofactor evidence="1">
        <name>L-ascorbate</name>
        <dbReference type="ChEBI" id="CHEBI:38290"/>
    </cofactor>
</comment>
<comment type="catalytic activity">
    <reaction evidence="13">
        <text>N(6),N(6),N(6)-trimethyl-L-lysyl(27)-[histone H3] + 2 2-oxoglutarate + 2 O2 = N(6)-methyl-L-lysyl(27)-[histone H3] + 2 formaldehyde + 2 succinate + 2 CO2</text>
        <dbReference type="Rhea" id="RHEA:60224"/>
        <dbReference type="Rhea" id="RHEA-COMP:15535"/>
        <dbReference type="Rhea" id="RHEA-COMP:15544"/>
        <dbReference type="ChEBI" id="CHEBI:15379"/>
        <dbReference type="ChEBI" id="CHEBI:16526"/>
        <dbReference type="ChEBI" id="CHEBI:16810"/>
        <dbReference type="ChEBI" id="CHEBI:16842"/>
        <dbReference type="ChEBI" id="CHEBI:30031"/>
        <dbReference type="ChEBI" id="CHEBI:61929"/>
        <dbReference type="ChEBI" id="CHEBI:61961"/>
        <dbReference type="EC" id="1.14.11.68"/>
    </reaction>
</comment>
<keyword evidence="18" id="KW-1185">Reference proteome</keyword>
<feature type="region of interest" description="Disordered" evidence="14">
    <location>
        <begin position="1475"/>
        <end position="1497"/>
    </location>
</feature>
<dbReference type="GO" id="GO:0000978">
    <property type="term" value="F:RNA polymerase II cis-regulatory region sequence-specific DNA binding"/>
    <property type="evidence" value="ECO:0007669"/>
    <property type="project" value="TreeGrafter"/>
</dbReference>
<dbReference type="GO" id="GO:0031490">
    <property type="term" value="F:chromatin DNA binding"/>
    <property type="evidence" value="ECO:0007669"/>
    <property type="project" value="TreeGrafter"/>
</dbReference>
<feature type="compositionally biased region" description="Low complexity" evidence="14">
    <location>
        <begin position="972"/>
        <end position="993"/>
    </location>
</feature>
<evidence type="ECO:0000256" key="10">
    <source>
        <dbReference type="ARBA" id="ARBA00023242"/>
    </source>
</evidence>
<evidence type="ECO:0000313" key="17">
    <source>
        <dbReference type="EMBL" id="KAG7516691.1"/>
    </source>
</evidence>
<evidence type="ECO:0000259" key="16">
    <source>
        <dbReference type="PROSITE" id="PS51184"/>
    </source>
</evidence>
<dbReference type="Proteomes" id="UP000693946">
    <property type="component" value="Linkage Group LG13"/>
</dbReference>
<name>A0AAV6SK20_SOLSE</name>
<feature type="compositionally biased region" description="Polar residues" evidence="14">
    <location>
        <begin position="164"/>
        <end position="187"/>
    </location>
</feature>
<keyword evidence="5" id="KW-0862">Zinc</keyword>
<dbReference type="PANTHER" id="PTHR14017:SF27">
    <property type="entry name" value="[HISTONE H3]-TRIMETHYL-L-LYSINE(27) DEMETHYLASE"/>
    <property type="match status" value="1"/>
</dbReference>
<keyword evidence="15" id="KW-1133">Transmembrane helix</keyword>
<comment type="subcellular location">
    <subcellularLocation>
        <location evidence="2">Nucleus</location>
    </subcellularLocation>
</comment>
<feature type="compositionally biased region" description="Polar residues" evidence="14">
    <location>
        <begin position="994"/>
        <end position="1014"/>
    </location>
</feature>
<comment type="caution">
    <text evidence="17">The sequence shown here is derived from an EMBL/GenBank/DDBJ whole genome shotgun (WGS) entry which is preliminary data.</text>
</comment>
<keyword evidence="3" id="KW-0597">Phosphoprotein</keyword>
<feature type="compositionally biased region" description="Basic and acidic residues" evidence="14">
    <location>
        <begin position="887"/>
        <end position="896"/>
    </location>
</feature>
<feature type="compositionally biased region" description="Basic and acidic residues" evidence="14">
    <location>
        <begin position="1094"/>
        <end position="1113"/>
    </location>
</feature>
<reference evidence="17 18" key="1">
    <citation type="journal article" date="2021" name="Sci. Rep.">
        <title>Chromosome anchoring in Senegalese sole (Solea senegalensis) reveals sex-associated markers and genome rearrangements in flatfish.</title>
        <authorList>
            <person name="Guerrero-Cozar I."/>
            <person name="Gomez-Garrido J."/>
            <person name="Berbel C."/>
            <person name="Martinez-Blanch J.F."/>
            <person name="Alioto T."/>
            <person name="Claros M.G."/>
            <person name="Gagnaire P.A."/>
            <person name="Manchado M."/>
        </authorList>
    </citation>
    <scope>NUCLEOTIDE SEQUENCE [LARGE SCALE GENOMIC DNA]</scope>
    <source>
        <strain evidence="17">Sse05_10M</strain>
    </source>
</reference>
<feature type="compositionally biased region" description="Basic and acidic residues" evidence="14">
    <location>
        <begin position="557"/>
        <end position="597"/>
    </location>
</feature>
<proteinExistence type="inferred from homology"/>
<keyword evidence="4" id="KW-0479">Metal-binding</keyword>
<feature type="compositionally biased region" description="Acidic residues" evidence="14">
    <location>
        <begin position="1439"/>
        <end position="1452"/>
    </location>
</feature>
<evidence type="ECO:0000256" key="9">
    <source>
        <dbReference type="ARBA" id="ARBA00023004"/>
    </source>
</evidence>
<feature type="region of interest" description="Disordered" evidence="14">
    <location>
        <begin position="1070"/>
        <end position="1187"/>
    </location>
</feature>
<feature type="compositionally biased region" description="Low complexity" evidence="14">
    <location>
        <begin position="1134"/>
        <end position="1144"/>
    </location>
</feature>
<feature type="compositionally biased region" description="Polar residues" evidence="14">
    <location>
        <begin position="109"/>
        <end position="120"/>
    </location>
</feature>
<dbReference type="GO" id="GO:0010468">
    <property type="term" value="P:regulation of gene expression"/>
    <property type="evidence" value="ECO:0007669"/>
    <property type="project" value="TreeGrafter"/>
</dbReference>
<keyword evidence="15" id="KW-0812">Transmembrane</keyword>
<evidence type="ECO:0000256" key="15">
    <source>
        <dbReference type="SAM" id="Phobius"/>
    </source>
</evidence>
<dbReference type="InterPro" id="IPR051630">
    <property type="entry name" value="Corepressor-Demethylase"/>
</dbReference>
<feature type="region of interest" description="Disordered" evidence="14">
    <location>
        <begin position="1436"/>
        <end position="1463"/>
    </location>
</feature>
<dbReference type="PANTHER" id="PTHR14017">
    <property type="entry name" value="LYSINE-SPECIFIC DEMETHYLASE"/>
    <property type="match status" value="1"/>
</dbReference>
<feature type="compositionally biased region" description="Basic and acidic residues" evidence="14">
    <location>
        <begin position="1120"/>
        <end position="1133"/>
    </location>
</feature>
<feature type="compositionally biased region" description="Basic and acidic residues" evidence="14">
    <location>
        <begin position="1023"/>
        <end position="1042"/>
    </location>
</feature>
<feature type="compositionally biased region" description="Polar residues" evidence="14">
    <location>
        <begin position="356"/>
        <end position="369"/>
    </location>
</feature>
<feature type="compositionally biased region" description="Polar residues" evidence="14">
    <location>
        <begin position="509"/>
        <end position="527"/>
    </location>
</feature>
<evidence type="ECO:0000256" key="2">
    <source>
        <dbReference type="ARBA" id="ARBA00004123"/>
    </source>
</evidence>
<evidence type="ECO:0000313" key="18">
    <source>
        <dbReference type="Proteomes" id="UP000693946"/>
    </source>
</evidence>
<dbReference type="GO" id="GO:0046872">
    <property type="term" value="F:metal ion binding"/>
    <property type="evidence" value="ECO:0007669"/>
    <property type="project" value="UniProtKB-KW"/>
</dbReference>
<evidence type="ECO:0000256" key="3">
    <source>
        <dbReference type="ARBA" id="ARBA00022553"/>
    </source>
</evidence>
<feature type="compositionally biased region" description="Basic residues" evidence="14">
    <location>
        <begin position="696"/>
        <end position="719"/>
    </location>
</feature>
<dbReference type="SMART" id="SM00558">
    <property type="entry name" value="JmjC"/>
    <property type="match status" value="1"/>
</dbReference>
<feature type="region of interest" description="Disordered" evidence="14">
    <location>
        <begin position="886"/>
        <end position="911"/>
    </location>
</feature>
<dbReference type="InterPro" id="IPR048560">
    <property type="entry name" value="KDM6A_B-like_GATAL"/>
</dbReference>
<evidence type="ECO:0000256" key="7">
    <source>
        <dbReference type="ARBA" id="ARBA00022964"/>
    </source>
</evidence>
<evidence type="ECO:0000256" key="13">
    <source>
        <dbReference type="ARBA" id="ARBA00048695"/>
    </source>
</evidence>
<evidence type="ECO:0000256" key="1">
    <source>
        <dbReference type="ARBA" id="ARBA00001961"/>
    </source>
</evidence>
<keyword evidence="9" id="KW-0408">Iron</keyword>
<evidence type="ECO:0000256" key="6">
    <source>
        <dbReference type="ARBA" id="ARBA00022853"/>
    </source>
</evidence>
<feature type="region of interest" description="Disordered" evidence="14">
    <location>
        <begin position="109"/>
        <end position="187"/>
    </location>
</feature>
<dbReference type="Pfam" id="PF02373">
    <property type="entry name" value="JmjC"/>
    <property type="match status" value="1"/>
</dbReference>
<dbReference type="GO" id="GO:0044666">
    <property type="term" value="C:MLL3/4 complex"/>
    <property type="evidence" value="ECO:0007669"/>
    <property type="project" value="TreeGrafter"/>
</dbReference>
<evidence type="ECO:0000256" key="14">
    <source>
        <dbReference type="SAM" id="MobiDB-lite"/>
    </source>
</evidence>
<dbReference type="FunFam" id="2.10.110.20:FF:000001">
    <property type="entry name" value="lysine-specific demethylase 6A isoform X2"/>
    <property type="match status" value="1"/>
</dbReference>
<keyword evidence="10" id="KW-0539">Nucleus</keyword>
<feature type="compositionally biased region" description="Low complexity" evidence="14">
    <location>
        <begin position="634"/>
        <end position="649"/>
    </location>
</feature>
<feature type="compositionally biased region" description="Basic and acidic residues" evidence="14">
    <location>
        <begin position="668"/>
        <end position="682"/>
    </location>
</feature>
<sequence>MKLVQSSTSFWGQEIGKFTGLLSLTDGIIKIWTRESVSPGYSLSTLLQGWFLLSGVKWRASQTQTKTGCMYHPAELYSGRNTWDSYPAGGPNRGQWAPVNSHLWSHTNRCQGGRNQSHNPLPSRLYNRGDRTGNHVQDKGISKGHRVHQRPWDDKEQPFEAQNWHHNSTRSFQQRVPTNSGYATGSGQRYVTWDNGVSNSAVSQAYEHGGPHLHRSNNNNSRELHSPSERWASSECSRRLPGRVINNRPGPWKRPALHQRRDQFHQHSPPPLHHLSPREECPAKRRRDSGPDQSSHPGSRHLPLLAPSPPRRHRSHQDNWKPLNDRTGPCHHSDHRTSTRTQQQDTSKPRAGGHGFSNNNLAASNQNCGSRPPHHGSRGKVERKIPSSPADHTRVPYSHQNHHYHYQRHTGHPRSPQHNLPLHPPEEKDSRSYHHKQSTEPQHIHQRSMSRDPALSRSSAAGSPPLTSLHCIPKDGASTASSPGAPPSYSSYNVATGRKDPSLICESSPGLSGQHQLQGNSPHSPNSPEIRFSESKYRKTPQPLCSQQFHHNRSRANKLDKGLEDHKRPDCKEKDKLGKRERKGDVQKTSRNGEERKQRKKKEEKRSGNQKKKRDKAVKKERKLGLKITKKDVSSPVSASSSSGEVKVSLTLESPSQSAPKHKHRARSERAEGIRRPLEKTPHPSCTSPQPSSKSEKHKTVKSKKNSSTHKLFKNRPVKSSHWDASPNHIGKNLTPASSYSGDRPKDTLPSLLIQALAPLSEACSVSLEQPVQGKDTRQGGVLTAPDLQPVAVMGNMLEMGDNLSNTPPVLSWQGSPVSVLGEDEDELEKGVISRPVLQPSPTQCFSPPPPEDNTSNDDMEKEPSEMIETDKNYKSEFCELPCTTKVAEEETKESVDPSDENSGSLLSEVSHEEAGFDKVFKSLASFLGGKRVSCRGGPFGGPPDSTAGGVKYSSSLVIGPEISSNEHHDFSCNSNPTTSSSPSVQSPTQATSDTLLKSQISTELSESVTNSLVQEMPEETENNMKVKQEDKDTEVLPERTESSFLDGSLSAELRLTTTDSASFTELIKVSTKEDKKHSKKQKSKRCAKRKRKQADGGRERKINVKIKTEERSVICPRNKVKDVKDSEEKDISSSEPVISKSSPRPLKNNVKRQTSQGNHSPHGKDIQRKKKDTGNAEVTTKKEDAVTELENEISAAATNTNARTSKAASTVTINTSTLSVSTPAKKSPSSSLPVDPLKLKALSMGLCKELKILLIKVESAGRHTFNISEVEEKQVPLSTIDINNTATEVIRACKWTRVKGKFKESHLLPTLSVKPNIDIKIPIPRDKLNPPTPSIYLESKRDAFSPVLLQFCCDPKNAVTVIRGLAGSLRLNLGLFSTKSLVEANADHAVEVRTQVQQPADENWDHSGSAQTWPCESSRSHTTVAKYAQYQASSFQESLEEEKESENEEDGEQTKTSDPSATSKAVLWLANTKGSSSPIHSKAHSLQSGSTPSSDQKMVGKIIKFGTNIDLSDPKRWKPQLQELLKLPSFMRVESSNNMLSHVGHTILGMNTVQLYMKVPGSRTPGHQENNNFCSVNVNIGPGDCEWFAVHEHYWDEINKFCERHKVDYLTGSWWPVLEDLYSSNIPVYRFIQRPGDLVWINAGTVHWVQAVGWCNNIAWNVGPLNAYQYQLALERFEWNEVKKVKSIVPMIHVSWNVARTIKIMDLDTFKMIKHCLMQSIKHIQILRDQLVAAGKKISYQGRVKDEPAYYCNECDVEVFDLLFVTSENSSKKTYVVHCEDCARAKSHSLAGVVVLEQYRMEELMRTYDSFTLAPSPVSKETYIHHREILEILFVWDLSPLLWTLPPPLNCKRIHQVLPHIETTNKMSLSRNGTLEKAMSERSEPRTPSRVGSGVVVPPPYSLGSSEAADTPLELRGSLDCWACSVLVTAQNLVIALINGVLATVVFGIILTPALSMIIFGFLCHSTVQPHGTSVFCSDVLDDTGCVALLVVGFLLLTPLLVLALAAFCRLARHLQLGMCFIPYSRAVYKNLPASRNQRPDAAGGCCGQQGSSEREGKGSIWV</sequence>
<accession>A0AAV6SK20</accession>
<feature type="transmembrane region" description="Helical" evidence="15">
    <location>
        <begin position="1986"/>
        <end position="2009"/>
    </location>
</feature>
<feature type="compositionally biased region" description="Basic residues" evidence="14">
    <location>
        <begin position="400"/>
        <end position="412"/>
    </location>
</feature>
<feature type="compositionally biased region" description="Low complexity" evidence="14">
    <location>
        <begin position="476"/>
        <end position="492"/>
    </location>
</feature>
<evidence type="ECO:0000256" key="5">
    <source>
        <dbReference type="ARBA" id="ARBA00022833"/>
    </source>
</evidence>
<feature type="domain" description="JmjC" evidence="16">
    <location>
        <begin position="1517"/>
        <end position="1680"/>
    </location>
</feature>